<dbReference type="AlphaFoldDB" id="A0A7E6CEJ3"/>
<accession>A0A7E6CEJ3</accession>
<feature type="signal peptide" evidence="1">
    <location>
        <begin position="1"/>
        <end position="31"/>
    </location>
</feature>
<reference evidence="3" key="1">
    <citation type="submission" date="2025-08" db="UniProtKB">
        <authorList>
            <consortium name="RefSeq"/>
        </authorList>
    </citation>
    <scope>IDENTIFICATION</scope>
    <source>
        <tissue evidence="3">Muscle</tissue>
    </source>
</reference>
<keyword evidence="1" id="KW-0732">Signal</keyword>
<feature type="non-terminal residue" evidence="3">
    <location>
        <position position="1"/>
    </location>
</feature>
<dbReference type="KEGG" id="pdic:114506134"/>
<dbReference type="CTD" id="259239"/>
<name>A0A7E6CEJ3_9CHIR</name>
<evidence type="ECO:0000313" key="3">
    <source>
        <dbReference type="RefSeq" id="XP_035865356.1"/>
    </source>
</evidence>
<feature type="chain" id="PRO_5029022712" evidence="1">
    <location>
        <begin position="32"/>
        <end position="113"/>
    </location>
</feature>
<dbReference type="InParanoid" id="A0A7E6CEJ3"/>
<keyword evidence="2" id="KW-1185">Reference proteome</keyword>
<proteinExistence type="predicted"/>
<dbReference type="GeneID" id="114506134"/>
<dbReference type="OrthoDB" id="9542712at2759"/>
<dbReference type="RefSeq" id="XP_035865356.1">
    <property type="nucleotide sequence ID" value="XM_036009463.1"/>
</dbReference>
<evidence type="ECO:0000256" key="1">
    <source>
        <dbReference type="SAM" id="SignalP"/>
    </source>
</evidence>
<sequence>QHIFRPVVSIMKLWTPLLMTFLCVALLSVLAEIKDRPRIGDKTGLIEECWGHPNIIDCTRKCSKLFKCARVNHTCCWTYCGNICWKTVVSWGTRAGPCHHGFSPSPQLLLFLN</sequence>
<evidence type="ECO:0000313" key="2">
    <source>
        <dbReference type="Proteomes" id="UP000504628"/>
    </source>
</evidence>
<organism evidence="2 3">
    <name type="scientific">Phyllostomus discolor</name>
    <name type="common">pale spear-nosed bat</name>
    <dbReference type="NCBI Taxonomy" id="89673"/>
    <lineage>
        <taxon>Eukaryota</taxon>
        <taxon>Metazoa</taxon>
        <taxon>Chordata</taxon>
        <taxon>Craniata</taxon>
        <taxon>Vertebrata</taxon>
        <taxon>Euteleostomi</taxon>
        <taxon>Mammalia</taxon>
        <taxon>Eutheria</taxon>
        <taxon>Laurasiatheria</taxon>
        <taxon>Chiroptera</taxon>
        <taxon>Yangochiroptera</taxon>
        <taxon>Phyllostomidae</taxon>
        <taxon>Phyllostominae</taxon>
        <taxon>Phyllostomus</taxon>
    </lineage>
</organism>
<dbReference type="Proteomes" id="UP000504628">
    <property type="component" value="Chromosome 9"/>
</dbReference>
<gene>
    <name evidence="3" type="primary">WFDC11</name>
</gene>
<protein>
    <submittedName>
        <fullName evidence="3">Protein WFDC11</fullName>
    </submittedName>
</protein>